<reference evidence="4" key="3">
    <citation type="journal article" date="2005" name="Nature">
        <title>The map-based sequence of the rice genome.</title>
        <authorList>
            <consortium name="International rice genome sequencing project (IRGSP)"/>
            <person name="Matsumoto T."/>
            <person name="Wu J."/>
            <person name="Kanamori H."/>
            <person name="Katayose Y."/>
            <person name="Fujisawa M."/>
            <person name="Namiki N."/>
            <person name="Mizuno H."/>
            <person name="Yamamoto K."/>
            <person name="Antonio B.A."/>
            <person name="Baba T."/>
            <person name="Sakata K."/>
            <person name="Nagamura Y."/>
            <person name="Aoki H."/>
            <person name="Arikawa K."/>
            <person name="Arita K."/>
            <person name="Bito T."/>
            <person name="Chiden Y."/>
            <person name="Fujitsuka N."/>
            <person name="Fukunaka R."/>
            <person name="Hamada M."/>
            <person name="Harada C."/>
            <person name="Hayashi A."/>
            <person name="Hijishita S."/>
            <person name="Honda M."/>
            <person name="Hosokawa S."/>
            <person name="Ichikawa Y."/>
            <person name="Idonuma A."/>
            <person name="Iijima M."/>
            <person name="Ikeda M."/>
            <person name="Ikeno M."/>
            <person name="Ito K."/>
            <person name="Ito S."/>
            <person name="Ito T."/>
            <person name="Ito Y."/>
            <person name="Ito Y."/>
            <person name="Iwabuchi A."/>
            <person name="Kamiya K."/>
            <person name="Karasawa W."/>
            <person name="Kurita K."/>
            <person name="Katagiri S."/>
            <person name="Kikuta A."/>
            <person name="Kobayashi H."/>
            <person name="Kobayashi N."/>
            <person name="Machita K."/>
            <person name="Maehara T."/>
            <person name="Masukawa M."/>
            <person name="Mizubayashi T."/>
            <person name="Mukai Y."/>
            <person name="Nagasaki H."/>
            <person name="Nagata Y."/>
            <person name="Naito S."/>
            <person name="Nakashima M."/>
            <person name="Nakama Y."/>
            <person name="Nakamichi Y."/>
            <person name="Nakamura M."/>
            <person name="Meguro A."/>
            <person name="Negishi M."/>
            <person name="Ohta I."/>
            <person name="Ohta T."/>
            <person name="Okamoto M."/>
            <person name="Ono N."/>
            <person name="Saji S."/>
            <person name="Sakaguchi M."/>
            <person name="Sakai K."/>
            <person name="Shibata M."/>
            <person name="Shimokawa T."/>
            <person name="Song J."/>
            <person name="Takazaki Y."/>
            <person name="Terasawa K."/>
            <person name="Tsugane M."/>
            <person name="Tsuji K."/>
            <person name="Ueda S."/>
            <person name="Waki K."/>
            <person name="Yamagata H."/>
            <person name="Yamamoto M."/>
            <person name="Yamamoto S."/>
            <person name="Yamane H."/>
            <person name="Yoshiki S."/>
            <person name="Yoshihara R."/>
            <person name="Yukawa K."/>
            <person name="Zhong H."/>
            <person name="Yano M."/>
            <person name="Yuan Q."/>
            <person name="Ouyang S."/>
            <person name="Liu J."/>
            <person name="Jones K.M."/>
            <person name="Gansberger K."/>
            <person name="Moffat K."/>
            <person name="Hill J."/>
            <person name="Bera J."/>
            <person name="Fadrosh D."/>
            <person name="Jin S."/>
            <person name="Johri S."/>
            <person name="Kim M."/>
            <person name="Overton L."/>
            <person name="Reardon M."/>
            <person name="Tsitrin T."/>
            <person name="Vuong H."/>
            <person name="Weaver B."/>
            <person name="Ciecko A."/>
            <person name="Tallon L."/>
            <person name="Jackson J."/>
            <person name="Pai G."/>
            <person name="Aken S.V."/>
            <person name="Utterback T."/>
            <person name="Reidmuller S."/>
            <person name="Feldblyum T."/>
            <person name="Hsiao J."/>
            <person name="Zismann V."/>
            <person name="Iobst S."/>
            <person name="de Vazeille A.R."/>
            <person name="Buell C.R."/>
            <person name="Ying K."/>
            <person name="Li Y."/>
            <person name="Lu T."/>
            <person name="Huang Y."/>
            <person name="Zhao Q."/>
            <person name="Feng Q."/>
            <person name="Zhang L."/>
            <person name="Zhu J."/>
            <person name="Weng Q."/>
            <person name="Mu J."/>
            <person name="Lu Y."/>
            <person name="Fan D."/>
            <person name="Liu Y."/>
            <person name="Guan J."/>
            <person name="Zhang Y."/>
            <person name="Yu S."/>
            <person name="Liu X."/>
            <person name="Zhang Y."/>
            <person name="Hong G."/>
            <person name="Han B."/>
            <person name="Choisne N."/>
            <person name="Demange N."/>
            <person name="Orjeda G."/>
            <person name="Samain S."/>
            <person name="Cattolico L."/>
            <person name="Pelletier E."/>
            <person name="Couloux A."/>
            <person name="Segurens B."/>
            <person name="Wincker P."/>
            <person name="D'Hont A."/>
            <person name="Scarpelli C."/>
            <person name="Weissenbach J."/>
            <person name="Salanoubat M."/>
            <person name="Quetier F."/>
            <person name="Yu Y."/>
            <person name="Kim H.R."/>
            <person name="Rambo T."/>
            <person name="Currie J."/>
            <person name="Collura K."/>
            <person name="Luo M."/>
            <person name="Yang T."/>
            <person name="Ammiraju J.S.S."/>
            <person name="Engler F."/>
            <person name="Soderlund C."/>
            <person name="Wing R.A."/>
            <person name="Palmer L.E."/>
            <person name="de la Bastide M."/>
            <person name="Spiegel L."/>
            <person name="Nascimento L."/>
            <person name="Zutavern T."/>
            <person name="O'Shaughnessy A."/>
            <person name="Dike S."/>
            <person name="Dedhia N."/>
            <person name="Preston R."/>
            <person name="Balija V."/>
            <person name="McCombie W.R."/>
            <person name="Chow T."/>
            <person name="Chen H."/>
            <person name="Chung M."/>
            <person name="Chen C."/>
            <person name="Shaw J."/>
            <person name="Wu H."/>
            <person name="Hsiao K."/>
            <person name="Chao Y."/>
            <person name="Chu M."/>
            <person name="Cheng C."/>
            <person name="Hour A."/>
            <person name="Lee P."/>
            <person name="Lin S."/>
            <person name="Lin Y."/>
            <person name="Liou J."/>
            <person name="Liu S."/>
            <person name="Hsing Y."/>
            <person name="Raghuvanshi S."/>
            <person name="Mohanty A."/>
            <person name="Bharti A.K."/>
            <person name="Gaur A."/>
            <person name="Gupta V."/>
            <person name="Kumar D."/>
            <person name="Ravi V."/>
            <person name="Vij S."/>
            <person name="Kapur A."/>
            <person name="Khurana P."/>
            <person name="Khurana P."/>
            <person name="Khurana J.P."/>
            <person name="Tyagi A.K."/>
            <person name="Gaikwad K."/>
            <person name="Singh A."/>
            <person name="Dalal V."/>
            <person name="Srivastava S."/>
            <person name="Dixit A."/>
            <person name="Pal A.K."/>
            <person name="Ghazi I.A."/>
            <person name="Yadav M."/>
            <person name="Pandit A."/>
            <person name="Bhargava A."/>
            <person name="Sureshbabu K."/>
            <person name="Batra K."/>
            <person name="Sharma T.R."/>
            <person name="Mohapatra T."/>
            <person name="Singh N.K."/>
            <person name="Messing J."/>
            <person name="Nelson A.B."/>
            <person name="Fuks G."/>
            <person name="Kavchok S."/>
            <person name="Keizer G."/>
            <person name="Linton E."/>
            <person name="Llaca V."/>
            <person name="Song R."/>
            <person name="Tanyolac B."/>
            <person name="Young S."/>
            <person name="Ho-Il K."/>
            <person name="Hahn J.H."/>
            <person name="Sangsakoo G."/>
            <person name="Vanavichit A."/>
            <person name="de Mattos Luiz.A.T."/>
            <person name="Zimmer P.D."/>
            <person name="Malone G."/>
            <person name="Dellagostin O."/>
            <person name="de Oliveira A.C."/>
            <person name="Bevan M."/>
            <person name="Bancroft I."/>
            <person name="Minx P."/>
            <person name="Cordum H."/>
            <person name="Wilson R."/>
            <person name="Cheng Z."/>
            <person name="Jin W."/>
            <person name="Jiang J."/>
            <person name="Leong S.A."/>
            <person name="Iwama H."/>
            <person name="Gojobori T."/>
            <person name="Itoh T."/>
            <person name="Niimura Y."/>
            <person name="Fujii Y."/>
            <person name="Habara T."/>
            <person name="Sakai H."/>
            <person name="Sato Y."/>
            <person name="Wilson G."/>
            <person name="Kumar K."/>
            <person name="McCouch S."/>
            <person name="Juretic N."/>
            <person name="Hoen D."/>
            <person name="Wright S."/>
            <person name="Bruskiewich R."/>
            <person name="Bureau T."/>
            <person name="Miyao A."/>
            <person name="Hirochika H."/>
            <person name="Nishikawa T."/>
            <person name="Kadowaki K."/>
            <person name="Sugiura M."/>
            <person name="Burr B."/>
            <person name="Sasaki T."/>
        </authorList>
    </citation>
    <scope>NUCLEOTIDE SEQUENCE [LARGE SCALE GENOMIC DNA]</scope>
    <source>
        <strain evidence="4">cv. Nipponbare</strain>
    </source>
</reference>
<accession>Q6YUY4</accession>
<reference evidence="3" key="2">
    <citation type="submission" date="2002-10" db="EMBL/GenBank/DDBJ databases">
        <title>Oryza sativa nipponbare(GA3) genomic DNA, chromosome 2, BAC clone:OSJNBa0078N11.</title>
        <authorList>
            <person name="Sasaki T."/>
            <person name="Matsumoto T."/>
            <person name="Katayose Y."/>
        </authorList>
    </citation>
    <scope>NUCLEOTIDE SEQUENCE</scope>
</reference>
<organism evidence="3 4">
    <name type="scientific">Oryza sativa subsp. japonica</name>
    <name type="common">Rice</name>
    <dbReference type="NCBI Taxonomy" id="39947"/>
    <lineage>
        <taxon>Eukaryota</taxon>
        <taxon>Viridiplantae</taxon>
        <taxon>Streptophyta</taxon>
        <taxon>Embryophyta</taxon>
        <taxon>Tracheophyta</taxon>
        <taxon>Spermatophyta</taxon>
        <taxon>Magnoliopsida</taxon>
        <taxon>Liliopsida</taxon>
        <taxon>Poales</taxon>
        <taxon>Poaceae</taxon>
        <taxon>BOP clade</taxon>
        <taxon>Oryzoideae</taxon>
        <taxon>Oryzeae</taxon>
        <taxon>Oryzinae</taxon>
        <taxon>Oryza</taxon>
        <taxon>Oryza sativa</taxon>
    </lineage>
</organism>
<dbReference type="Proteomes" id="UP000000763">
    <property type="component" value="Chromosome 2"/>
</dbReference>
<dbReference type="EMBL" id="AP005733">
    <property type="protein sequence ID" value="BAD16326.1"/>
    <property type="molecule type" value="Genomic_DNA"/>
</dbReference>
<dbReference type="AlphaFoldDB" id="Q6YUY4"/>
<feature type="region of interest" description="Disordered" evidence="1">
    <location>
        <begin position="1"/>
        <end position="38"/>
    </location>
</feature>
<evidence type="ECO:0000313" key="3">
    <source>
        <dbReference type="EMBL" id="BAD16436.1"/>
    </source>
</evidence>
<protein>
    <submittedName>
        <fullName evidence="3">Uncharacterized protein</fullName>
    </submittedName>
</protein>
<name>Q6YUY4_ORYSJ</name>
<evidence type="ECO:0000256" key="1">
    <source>
        <dbReference type="SAM" id="MobiDB-lite"/>
    </source>
</evidence>
<gene>
    <name evidence="3" type="ORF">OSJNBa0078N11.5</name>
    <name evidence="2" type="ORF">OSJNBb0024K03.17</name>
</gene>
<feature type="compositionally biased region" description="Gly residues" evidence="1">
    <location>
        <begin position="24"/>
        <end position="36"/>
    </location>
</feature>
<evidence type="ECO:0000313" key="2">
    <source>
        <dbReference type="EMBL" id="BAD16326.1"/>
    </source>
</evidence>
<evidence type="ECO:0000313" key="4">
    <source>
        <dbReference type="Proteomes" id="UP000000763"/>
    </source>
</evidence>
<proteinExistence type="predicted"/>
<sequence>MKSGGPTKDGFSTSGLYCPPPLPSGGGQAAGGGLWPGGRARWRRRASGWWPAGPCLAVDL</sequence>
<reference evidence="4" key="4">
    <citation type="journal article" date="2008" name="Nucleic Acids Res.">
        <title>The rice annotation project database (RAP-DB): 2008 update.</title>
        <authorList>
            <consortium name="The rice annotation project (RAP)"/>
        </authorList>
    </citation>
    <scope>GENOME REANNOTATION</scope>
    <source>
        <strain evidence="4">cv. Nipponbare</strain>
    </source>
</reference>
<dbReference type="EMBL" id="AP005848">
    <property type="protein sequence ID" value="BAD16436.1"/>
    <property type="molecule type" value="Genomic_DNA"/>
</dbReference>
<reference evidence="2" key="1">
    <citation type="submission" date="2002-09" db="EMBL/GenBank/DDBJ databases">
        <title>Oryza sativa nipponbare(GA3) genomic DNA, chromosome 2, BAC clone:OSJNBb0024K03.</title>
        <authorList>
            <person name="Sasaki T."/>
            <person name="Matsumoto T."/>
            <person name="Katayose Y."/>
        </authorList>
    </citation>
    <scope>NUCLEOTIDE SEQUENCE</scope>
</reference>